<dbReference type="Pfam" id="PF13185">
    <property type="entry name" value="GAF_2"/>
    <property type="match status" value="1"/>
</dbReference>
<comment type="catalytic activity">
    <reaction evidence="1">
        <text>ATP + protein L-histidine = ADP + protein N-phospho-L-histidine.</text>
        <dbReference type="EC" id="2.7.13.3"/>
    </reaction>
</comment>
<dbReference type="InterPro" id="IPR003661">
    <property type="entry name" value="HisK_dim/P_dom"/>
</dbReference>
<dbReference type="Pfam" id="PF00512">
    <property type="entry name" value="HisKA"/>
    <property type="match status" value="1"/>
</dbReference>
<sequence length="908" mass="100766">MNPRKKKQPSSPSVHYHTGAQRLPDPGEDQNHPALEAAQRRLTFLSEASAILSSSLDYPTTLASVARLAVPLLSDWCVIHMLGPDGVLSQLATAHTDPSRVEMACSLSERCPIGINLSSGPERALMTGRSELYPQVTDAMLQAAAQDDVHLRALREMAFKSAMVIPLCARDRILGTITFLSAESGRRFGPADLAFAEALTHRASLAVDNALLYEAEQTARAEAEGARQRLTFLSEASMVLSASLDYETTLKRVARLAVPRFADCCIVDILEKDGSIRRLAVAHVDQTREAQIGEIRRRYPHDMNAPHGIPKVLRTGEPKFFPEVTEEVLAQFAGAHAELMEILRGLSLQSGICAPLLGRERAMGVLSLWMADSNRRYRESELPFAVELARRAALAVDNARLYQKAQEELAERKRAEEKVRFQAHLLDVIGQAVIATDSRGGIIYWNHFAEKLYGWSSEEAFGRDVLEIMAAPASGEKAAEIMAELRQGKTWSGEFAVRRRDGTTFTAMVTDSPVYDQEGRIIGIIGVSFDLTERKQAEGALRRSEEKNRALLNAIPDMMFQLRRDGTILDFKKAKNIEPLVPPGEFLGKNLADILPPEVAGPTLRHIAQALKTGEVQIFEYPLWINGEPRDYEARIAVSGKEEVLAVIRDITQRKRAEKELQQKKIEAEEANRLKSEFVSNVSHELRTPLNAIIGYTSLLLHRTFGEIGPRQEEALLSIHRNARAHLGLINNLLDLSRIEAGKMSVLPETIDLKHFLPALFDEIKPLMEAKPIEVLWKIGKQLRPLQSDPQKIRQIFLNLLSNAIKFTEAGSITISVTAAPRRKGLYLSVEDTGMGIKEEDLPTIFDPFRQIDGSLTRHIGGTGLGLTIVKKAIELIEGKIAVQSTYGKGSVFRVYLPNLEGREGDKE</sequence>
<keyword evidence="6" id="KW-0902">Two-component regulatory system</keyword>
<proteinExistence type="predicted"/>
<dbReference type="Gene3D" id="3.30.450.40">
    <property type="match status" value="2"/>
</dbReference>
<feature type="region of interest" description="Disordered" evidence="7">
    <location>
        <begin position="1"/>
        <end position="32"/>
    </location>
</feature>
<dbReference type="SUPFAM" id="SSF55781">
    <property type="entry name" value="GAF domain-like"/>
    <property type="match status" value="2"/>
</dbReference>
<dbReference type="FunFam" id="3.30.450.40:FF:000035">
    <property type="entry name" value="PAS sensor protein"/>
    <property type="match status" value="2"/>
</dbReference>
<dbReference type="InterPro" id="IPR000700">
    <property type="entry name" value="PAS-assoc_C"/>
</dbReference>
<dbReference type="GO" id="GO:0000155">
    <property type="term" value="F:phosphorelay sensor kinase activity"/>
    <property type="evidence" value="ECO:0007669"/>
    <property type="project" value="InterPro"/>
</dbReference>
<dbReference type="Proteomes" id="UP000534783">
    <property type="component" value="Unassembled WGS sequence"/>
</dbReference>
<dbReference type="PROSITE" id="PS50112">
    <property type="entry name" value="PAS"/>
    <property type="match status" value="1"/>
</dbReference>
<dbReference type="CDD" id="cd00130">
    <property type="entry name" value="PAS"/>
    <property type="match status" value="2"/>
</dbReference>
<dbReference type="FunFam" id="3.30.565.10:FF:000010">
    <property type="entry name" value="Sensor histidine kinase RcsC"/>
    <property type="match status" value="1"/>
</dbReference>
<dbReference type="Pfam" id="PF00989">
    <property type="entry name" value="PAS"/>
    <property type="match status" value="1"/>
</dbReference>
<dbReference type="InterPro" id="IPR001610">
    <property type="entry name" value="PAC"/>
</dbReference>
<dbReference type="NCBIfam" id="TIGR00229">
    <property type="entry name" value="sensory_box"/>
    <property type="match status" value="2"/>
</dbReference>
<dbReference type="Gene3D" id="3.30.565.10">
    <property type="entry name" value="Histidine kinase-like ATPase, C-terminal domain"/>
    <property type="match status" value="1"/>
</dbReference>
<protein>
    <recommendedName>
        <fullName evidence="2">histidine kinase</fullName>
        <ecNumber evidence="2">2.7.13.3</ecNumber>
    </recommendedName>
</protein>
<organism evidence="11 12">
    <name type="scientific">Candidatus Manganitrophus noduliformans</name>
    <dbReference type="NCBI Taxonomy" id="2606439"/>
    <lineage>
        <taxon>Bacteria</taxon>
        <taxon>Pseudomonadati</taxon>
        <taxon>Nitrospirota</taxon>
        <taxon>Nitrospiria</taxon>
        <taxon>Candidatus Troglogloeales</taxon>
        <taxon>Candidatus Manganitrophaceae</taxon>
        <taxon>Candidatus Manganitrophus</taxon>
    </lineage>
</organism>
<evidence type="ECO:0000256" key="4">
    <source>
        <dbReference type="ARBA" id="ARBA00022679"/>
    </source>
</evidence>
<dbReference type="SMART" id="SM00387">
    <property type="entry name" value="HATPase_c"/>
    <property type="match status" value="1"/>
</dbReference>
<evidence type="ECO:0000259" key="10">
    <source>
        <dbReference type="PROSITE" id="PS50113"/>
    </source>
</evidence>
<reference evidence="11 12" key="1">
    <citation type="journal article" date="2020" name="Nature">
        <title>Bacterial chemolithoautotrophy via manganese oxidation.</title>
        <authorList>
            <person name="Yu H."/>
            <person name="Leadbetter J.R."/>
        </authorList>
    </citation>
    <scope>NUCLEOTIDE SEQUENCE [LARGE SCALE GENOMIC DNA]</scope>
    <source>
        <strain evidence="11 12">Mn-1</strain>
    </source>
</reference>
<dbReference type="SMART" id="SM00388">
    <property type="entry name" value="HisKA"/>
    <property type="match status" value="1"/>
</dbReference>
<dbReference type="Gene3D" id="1.10.287.130">
    <property type="match status" value="1"/>
</dbReference>
<dbReference type="InterPro" id="IPR000014">
    <property type="entry name" value="PAS"/>
</dbReference>
<dbReference type="CDD" id="cd16922">
    <property type="entry name" value="HATPase_EvgS-ArcB-TorS-like"/>
    <property type="match status" value="1"/>
</dbReference>
<dbReference type="InterPro" id="IPR003018">
    <property type="entry name" value="GAF"/>
</dbReference>
<dbReference type="EMBL" id="VTOW01000001">
    <property type="protein sequence ID" value="NKE70459.1"/>
    <property type="molecule type" value="Genomic_DNA"/>
</dbReference>
<keyword evidence="5" id="KW-0418">Kinase</keyword>
<dbReference type="CDD" id="cd00082">
    <property type="entry name" value="HisKA"/>
    <property type="match status" value="1"/>
</dbReference>
<dbReference type="InterPro" id="IPR003594">
    <property type="entry name" value="HATPase_dom"/>
</dbReference>
<gene>
    <name evidence="11" type="ORF">MNODULE_06870</name>
</gene>
<dbReference type="SUPFAM" id="SSF47384">
    <property type="entry name" value="Homodimeric domain of signal transducing histidine kinase"/>
    <property type="match status" value="1"/>
</dbReference>
<evidence type="ECO:0000256" key="1">
    <source>
        <dbReference type="ARBA" id="ARBA00000085"/>
    </source>
</evidence>
<evidence type="ECO:0000256" key="7">
    <source>
        <dbReference type="SAM" id="MobiDB-lite"/>
    </source>
</evidence>
<evidence type="ECO:0000256" key="2">
    <source>
        <dbReference type="ARBA" id="ARBA00012438"/>
    </source>
</evidence>
<dbReference type="InterPro" id="IPR035965">
    <property type="entry name" value="PAS-like_dom_sf"/>
</dbReference>
<dbReference type="PANTHER" id="PTHR43711">
    <property type="entry name" value="TWO-COMPONENT HISTIDINE KINASE"/>
    <property type="match status" value="1"/>
</dbReference>
<keyword evidence="3" id="KW-0597">Phosphoprotein</keyword>
<dbReference type="PROSITE" id="PS50109">
    <property type="entry name" value="HIS_KIN"/>
    <property type="match status" value="1"/>
</dbReference>
<keyword evidence="12" id="KW-1185">Reference proteome</keyword>
<dbReference type="SUPFAM" id="SSF55874">
    <property type="entry name" value="ATPase domain of HSP90 chaperone/DNA topoisomerase II/histidine kinase"/>
    <property type="match status" value="1"/>
</dbReference>
<dbReference type="Gene3D" id="3.30.450.20">
    <property type="entry name" value="PAS domain"/>
    <property type="match status" value="2"/>
</dbReference>
<dbReference type="InterPro" id="IPR029016">
    <property type="entry name" value="GAF-like_dom_sf"/>
</dbReference>
<dbReference type="Pfam" id="PF08448">
    <property type="entry name" value="PAS_4"/>
    <property type="match status" value="1"/>
</dbReference>
<dbReference type="SMART" id="SM00091">
    <property type="entry name" value="PAS"/>
    <property type="match status" value="2"/>
</dbReference>
<dbReference type="SMART" id="SM00065">
    <property type="entry name" value="GAF"/>
    <property type="match status" value="2"/>
</dbReference>
<dbReference type="InterPro" id="IPR036890">
    <property type="entry name" value="HATPase_C_sf"/>
</dbReference>
<dbReference type="RefSeq" id="WP_168058705.1">
    <property type="nucleotide sequence ID" value="NZ_VTOW01000001.1"/>
</dbReference>
<evidence type="ECO:0000256" key="6">
    <source>
        <dbReference type="ARBA" id="ARBA00023012"/>
    </source>
</evidence>
<name>A0A7X6DNP3_9BACT</name>
<evidence type="ECO:0000256" key="5">
    <source>
        <dbReference type="ARBA" id="ARBA00022777"/>
    </source>
</evidence>
<evidence type="ECO:0000256" key="3">
    <source>
        <dbReference type="ARBA" id="ARBA00022553"/>
    </source>
</evidence>
<evidence type="ECO:0000259" key="9">
    <source>
        <dbReference type="PROSITE" id="PS50112"/>
    </source>
</evidence>
<dbReference type="AlphaFoldDB" id="A0A7X6DNP3"/>
<dbReference type="SMART" id="SM00086">
    <property type="entry name" value="PAC"/>
    <property type="match status" value="1"/>
</dbReference>
<dbReference type="SUPFAM" id="SSF55785">
    <property type="entry name" value="PYP-like sensor domain (PAS domain)"/>
    <property type="match status" value="2"/>
</dbReference>
<dbReference type="PRINTS" id="PR00344">
    <property type="entry name" value="BCTRLSENSOR"/>
</dbReference>
<dbReference type="Pfam" id="PF02518">
    <property type="entry name" value="HATPase_c"/>
    <property type="match status" value="1"/>
</dbReference>
<dbReference type="InterPro" id="IPR004358">
    <property type="entry name" value="Sig_transdc_His_kin-like_C"/>
</dbReference>
<dbReference type="PANTHER" id="PTHR43711:SF31">
    <property type="entry name" value="HISTIDINE KINASE"/>
    <property type="match status" value="1"/>
</dbReference>
<feature type="domain" description="PAC" evidence="10">
    <location>
        <begin position="491"/>
        <end position="543"/>
    </location>
</feature>
<dbReference type="PROSITE" id="PS50113">
    <property type="entry name" value="PAC"/>
    <property type="match status" value="1"/>
</dbReference>
<evidence type="ECO:0000313" key="12">
    <source>
        <dbReference type="Proteomes" id="UP000534783"/>
    </source>
</evidence>
<dbReference type="InterPro" id="IPR005467">
    <property type="entry name" value="His_kinase_dom"/>
</dbReference>
<comment type="caution">
    <text evidence="11">The sequence shown here is derived from an EMBL/GenBank/DDBJ whole genome shotgun (WGS) entry which is preliminary data.</text>
</comment>
<dbReference type="InterPro" id="IPR036097">
    <property type="entry name" value="HisK_dim/P_sf"/>
</dbReference>
<dbReference type="GO" id="GO:0006355">
    <property type="term" value="P:regulation of DNA-templated transcription"/>
    <property type="evidence" value="ECO:0007669"/>
    <property type="project" value="InterPro"/>
</dbReference>
<dbReference type="InterPro" id="IPR050736">
    <property type="entry name" value="Sensor_HK_Regulatory"/>
</dbReference>
<dbReference type="EC" id="2.7.13.3" evidence="2"/>
<evidence type="ECO:0000313" key="11">
    <source>
        <dbReference type="EMBL" id="NKE70459.1"/>
    </source>
</evidence>
<evidence type="ECO:0000259" key="8">
    <source>
        <dbReference type="PROSITE" id="PS50109"/>
    </source>
</evidence>
<feature type="domain" description="PAS" evidence="9">
    <location>
        <begin position="418"/>
        <end position="489"/>
    </location>
</feature>
<dbReference type="InterPro" id="IPR013767">
    <property type="entry name" value="PAS_fold"/>
</dbReference>
<dbReference type="Pfam" id="PF01590">
    <property type="entry name" value="GAF"/>
    <property type="match status" value="1"/>
</dbReference>
<keyword evidence="4" id="KW-0808">Transferase</keyword>
<dbReference type="InterPro" id="IPR013656">
    <property type="entry name" value="PAS_4"/>
</dbReference>
<accession>A0A7X6DNP3</accession>
<feature type="domain" description="Histidine kinase" evidence="8">
    <location>
        <begin position="681"/>
        <end position="901"/>
    </location>
</feature>